<sequence>MEFKGKACSQAGSFLDVDWLVLPVRGVHRGWMQDGRPELRCCSRGTGAKPRREFHLWPLGQSLVGPGVAGVVESSI</sequence>
<gene>
    <name evidence="1" type="ORF">E2562_029750</name>
</gene>
<dbReference type="AlphaFoldDB" id="A0A6G1CJD1"/>
<evidence type="ECO:0000313" key="2">
    <source>
        <dbReference type="Proteomes" id="UP000479710"/>
    </source>
</evidence>
<name>A0A6G1CJD1_9ORYZ</name>
<reference evidence="1 2" key="1">
    <citation type="submission" date="2019-11" db="EMBL/GenBank/DDBJ databases">
        <title>Whole genome sequence of Oryza granulata.</title>
        <authorList>
            <person name="Li W."/>
        </authorList>
    </citation>
    <scope>NUCLEOTIDE SEQUENCE [LARGE SCALE GENOMIC DNA]</scope>
    <source>
        <strain evidence="2">cv. Menghai</strain>
        <tissue evidence="1">Leaf</tissue>
    </source>
</reference>
<organism evidence="1 2">
    <name type="scientific">Oryza meyeriana var. granulata</name>
    <dbReference type="NCBI Taxonomy" id="110450"/>
    <lineage>
        <taxon>Eukaryota</taxon>
        <taxon>Viridiplantae</taxon>
        <taxon>Streptophyta</taxon>
        <taxon>Embryophyta</taxon>
        <taxon>Tracheophyta</taxon>
        <taxon>Spermatophyta</taxon>
        <taxon>Magnoliopsida</taxon>
        <taxon>Liliopsida</taxon>
        <taxon>Poales</taxon>
        <taxon>Poaceae</taxon>
        <taxon>BOP clade</taxon>
        <taxon>Oryzoideae</taxon>
        <taxon>Oryzeae</taxon>
        <taxon>Oryzinae</taxon>
        <taxon>Oryza</taxon>
        <taxon>Oryza meyeriana</taxon>
    </lineage>
</organism>
<accession>A0A6G1CJD1</accession>
<protein>
    <submittedName>
        <fullName evidence="1">Uncharacterized protein</fullName>
    </submittedName>
</protein>
<proteinExistence type="predicted"/>
<evidence type="ECO:0000313" key="1">
    <source>
        <dbReference type="EMBL" id="KAF0900240.1"/>
    </source>
</evidence>
<dbReference type="Proteomes" id="UP000479710">
    <property type="component" value="Unassembled WGS sequence"/>
</dbReference>
<comment type="caution">
    <text evidence="1">The sequence shown here is derived from an EMBL/GenBank/DDBJ whole genome shotgun (WGS) entry which is preliminary data.</text>
</comment>
<dbReference type="EMBL" id="SPHZ02000009">
    <property type="protein sequence ID" value="KAF0900240.1"/>
    <property type="molecule type" value="Genomic_DNA"/>
</dbReference>
<keyword evidence="2" id="KW-1185">Reference proteome</keyword>